<protein>
    <submittedName>
        <fullName evidence="2">Uncharacterized protein</fullName>
    </submittedName>
</protein>
<evidence type="ECO:0000313" key="2">
    <source>
        <dbReference type="EMBL" id="SHN46819.1"/>
    </source>
</evidence>
<feature type="compositionally biased region" description="Low complexity" evidence="1">
    <location>
        <begin position="125"/>
        <end position="135"/>
    </location>
</feature>
<proteinExistence type="predicted"/>
<feature type="region of interest" description="Disordered" evidence="1">
    <location>
        <begin position="95"/>
        <end position="202"/>
    </location>
</feature>
<accession>A0A1M7RKX6</accession>
<dbReference type="STRING" id="134849.SAMN05443668_11851"/>
<dbReference type="RefSeq" id="WP_178380080.1">
    <property type="nucleotide sequence ID" value="NZ_FRCS01000018.1"/>
</dbReference>
<name>A0A1M7RKX6_9ACTN</name>
<dbReference type="SUPFAM" id="SSF58087">
    <property type="entry name" value="Variant surface glycoprotein (N-terminal domain)"/>
    <property type="match status" value="1"/>
</dbReference>
<feature type="compositionally biased region" description="Gly residues" evidence="1">
    <location>
        <begin position="96"/>
        <end position="124"/>
    </location>
</feature>
<sequence length="202" mass="20163">MSSELERIAGRLRFLSDQAQQHRRPVVEASQKLRDAASAVATLRFDQPEGPPITAPPSLAAHLVQAADRAREAVVPLTQTAELLRTFAARLAAGGAASGAAGGAASGAAGGAPGGAASPGGQPTGTGPSAPADPGAPGGGYPQPDSAPARPRPAGADRRLPGLTTSSGARPGEASRYGRYPTTTATRFAPGNRSYEVGSQPQ</sequence>
<evidence type="ECO:0000256" key="1">
    <source>
        <dbReference type="SAM" id="MobiDB-lite"/>
    </source>
</evidence>
<dbReference type="AlphaFoldDB" id="A0A1M7RKX6"/>
<evidence type="ECO:0000313" key="3">
    <source>
        <dbReference type="Proteomes" id="UP000184440"/>
    </source>
</evidence>
<gene>
    <name evidence="2" type="ORF">SAMN05443668_11851</name>
</gene>
<keyword evidence="3" id="KW-1185">Reference proteome</keyword>
<reference evidence="2 3" key="1">
    <citation type="submission" date="2016-11" db="EMBL/GenBank/DDBJ databases">
        <authorList>
            <person name="Jaros S."/>
            <person name="Januszkiewicz K."/>
            <person name="Wedrychowicz H."/>
        </authorList>
    </citation>
    <scope>NUCLEOTIDE SEQUENCE [LARGE SCALE GENOMIC DNA]</scope>
    <source>
        <strain evidence="2 3">DSM 46144</strain>
    </source>
</reference>
<dbReference type="EMBL" id="FRCS01000018">
    <property type="protein sequence ID" value="SHN46819.1"/>
    <property type="molecule type" value="Genomic_DNA"/>
</dbReference>
<organism evidence="2 3">
    <name type="scientific">Cryptosporangium aurantiacum</name>
    <dbReference type="NCBI Taxonomy" id="134849"/>
    <lineage>
        <taxon>Bacteria</taxon>
        <taxon>Bacillati</taxon>
        <taxon>Actinomycetota</taxon>
        <taxon>Actinomycetes</taxon>
        <taxon>Cryptosporangiales</taxon>
        <taxon>Cryptosporangiaceae</taxon>
        <taxon>Cryptosporangium</taxon>
    </lineage>
</organism>
<dbReference type="Proteomes" id="UP000184440">
    <property type="component" value="Unassembled WGS sequence"/>
</dbReference>